<accession>A0A7J6GNZ7</accession>
<evidence type="ECO:0000313" key="1">
    <source>
        <dbReference type="EMBL" id="KAF4384617.1"/>
    </source>
</evidence>
<dbReference type="Proteomes" id="UP000525078">
    <property type="component" value="Unassembled WGS sequence"/>
</dbReference>
<sequence length="233" mass="27162">MDEQNWSFVRPLMELNEELKCVIERAWAIHGKLNSEIEQSIKLCKVCSEHGRLCDVADQIPVEERESLIGIRDSLKQCSISELFFVAQFWDMRNIMSSVREFVGHTKKSRRALIELVRSYEGKSPPPNVLRELNECFGNQNIVLHSFKDGEEEANNNRWWNKYYWPKPFGFSIKSSNPKVVASFSDSKQAQVSRSRTKDPPFNVYTIFTSFFCFGLKECPVANLQCYFINHQM</sequence>
<gene>
    <name evidence="1" type="ORF">F8388_003924</name>
</gene>
<dbReference type="EMBL" id="JAATIP010000047">
    <property type="protein sequence ID" value="KAF4384617.1"/>
    <property type="molecule type" value="Genomic_DNA"/>
</dbReference>
<name>A0A7J6GNZ7_CANSA</name>
<reference evidence="1 2" key="1">
    <citation type="journal article" date="2020" name="bioRxiv">
        <title>Sequence and annotation of 42 cannabis genomes reveals extensive copy number variation in cannabinoid synthesis and pathogen resistance genes.</title>
        <authorList>
            <person name="Mckernan K.J."/>
            <person name="Helbert Y."/>
            <person name="Kane L.T."/>
            <person name="Ebling H."/>
            <person name="Zhang L."/>
            <person name="Liu B."/>
            <person name="Eaton Z."/>
            <person name="Mclaughlin S."/>
            <person name="Kingan S."/>
            <person name="Baybayan P."/>
            <person name="Concepcion G."/>
            <person name="Jordan M."/>
            <person name="Riva A."/>
            <person name="Barbazuk W."/>
            <person name="Harkins T."/>
        </authorList>
    </citation>
    <scope>NUCLEOTIDE SEQUENCE [LARGE SCALE GENOMIC DNA]</scope>
    <source>
        <strain evidence="2">cv. Jamaican Lion 4</strain>
        <tissue evidence="1">Leaf</tissue>
    </source>
</reference>
<comment type="caution">
    <text evidence="1">The sequence shown here is derived from an EMBL/GenBank/DDBJ whole genome shotgun (WGS) entry which is preliminary data.</text>
</comment>
<organism evidence="1 2">
    <name type="scientific">Cannabis sativa</name>
    <name type="common">Hemp</name>
    <name type="synonym">Marijuana</name>
    <dbReference type="NCBI Taxonomy" id="3483"/>
    <lineage>
        <taxon>Eukaryota</taxon>
        <taxon>Viridiplantae</taxon>
        <taxon>Streptophyta</taxon>
        <taxon>Embryophyta</taxon>
        <taxon>Tracheophyta</taxon>
        <taxon>Spermatophyta</taxon>
        <taxon>Magnoliopsida</taxon>
        <taxon>eudicotyledons</taxon>
        <taxon>Gunneridae</taxon>
        <taxon>Pentapetalae</taxon>
        <taxon>rosids</taxon>
        <taxon>fabids</taxon>
        <taxon>Rosales</taxon>
        <taxon>Cannabaceae</taxon>
        <taxon>Cannabis</taxon>
    </lineage>
</organism>
<proteinExistence type="predicted"/>
<protein>
    <submittedName>
        <fullName evidence="1">Uncharacterized protein</fullName>
    </submittedName>
</protein>
<dbReference type="AlphaFoldDB" id="A0A7J6GNZ7"/>
<evidence type="ECO:0000313" key="2">
    <source>
        <dbReference type="Proteomes" id="UP000525078"/>
    </source>
</evidence>